<dbReference type="Proteomes" id="UP000289257">
    <property type="component" value="Unassembled WGS sequence"/>
</dbReference>
<dbReference type="Gene3D" id="3.30.2010.20">
    <property type="match status" value="1"/>
</dbReference>
<evidence type="ECO:0000313" key="2">
    <source>
        <dbReference type="Proteomes" id="UP000289257"/>
    </source>
</evidence>
<keyword evidence="2" id="KW-1185">Reference proteome</keyword>
<dbReference type="AlphaFoldDB" id="A0A4Q0AHG9"/>
<evidence type="ECO:0000313" key="1">
    <source>
        <dbReference type="EMBL" id="RWZ78554.1"/>
    </source>
</evidence>
<proteinExistence type="predicted"/>
<dbReference type="InterPro" id="IPR010428">
    <property type="entry name" value="Zincin_1"/>
</dbReference>
<reference evidence="1" key="1">
    <citation type="submission" date="2019-01" db="EMBL/GenBank/DDBJ databases">
        <title>Genomic signatures and co-occurrence patterns of the ultra-small Saccharimodia (Patescibacteria phylum) suggest a symbiotic lifestyle.</title>
        <authorList>
            <person name="Lemos L."/>
            <person name="Medeiros J."/>
            <person name="Andreote F."/>
            <person name="Fernandes G."/>
            <person name="Varani A."/>
            <person name="Oliveira G."/>
            <person name="Pylro V."/>
        </authorList>
    </citation>
    <scope>NUCLEOTIDE SEQUENCE [LARGE SCALE GENOMIC DNA]</scope>
    <source>
        <strain evidence="1">AMD02</strain>
    </source>
</reference>
<dbReference type="InterPro" id="IPR038555">
    <property type="entry name" value="Zincin_1_sf"/>
</dbReference>
<sequence length="124" mass="14495">MELTDQAFDQLISRAMDELPQEYIKGLDNVAILYADDPDEYQVQKSGLREGNILLGLYEGIPLTKRGDNYSFVLPDKITLFKHSMMMVAHDQQQLYEQIKRTLWHEIAHYYGLDHERIHGLERG</sequence>
<dbReference type="EMBL" id="SCKX01000001">
    <property type="protein sequence ID" value="RWZ78554.1"/>
    <property type="molecule type" value="Genomic_DNA"/>
</dbReference>
<organism evidence="1 2">
    <name type="scientific">Candidatus Microsaccharimonas sossegonensis</name>
    <dbReference type="NCBI Taxonomy" id="2506948"/>
    <lineage>
        <taxon>Bacteria</taxon>
        <taxon>Candidatus Saccharimonadota</taxon>
        <taxon>Candidatus Saccharimonadia</taxon>
        <taxon>Candidatus Saccharimonadales</taxon>
        <taxon>Candidatus Saccharimonadaceae</taxon>
        <taxon>Candidatus Microsaccharimonas</taxon>
    </lineage>
</organism>
<comment type="caution">
    <text evidence="1">The sequence shown here is derived from an EMBL/GenBank/DDBJ whole genome shotgun (WGS) entry which is preliminary data.</text>
</comment>
<accession>A0A4Q0AHG9</accession>
<protein>
    <submittedName>
        <fullName evidence="1">Metallopeptidase family protein</fullName>
    </submittedName>
</protein>
<gene>
    <name evidence="1" type="ORF">EOT05_02280</name>
</gene>
<name>A0A4Q0AHG9_9BACT</name>
<dbReference type="Pfam" id="PF06262">
    <property type="entry name" value="Zincin_1"/>
    <property type="match status" value="1"/>
</dbReference>
<dbReference type="SUPFAM" id="SSF55486">
    <property type="entry name" value="Metalloproteases ('zincins'), catalytic domain"/>
    <property type="match status" value="1"/>
</dbReference>
<dbReference type="CDD" id="cd12952">
    <property type="entry name" value="MMP_ACEL2062"/>
    <property type="match status" value="1"/>
</dbReference>